<dbReference type="PANTHER" id="PTHR12801">
    <property type="entry name" value="RNA EXONUCLEASE REXO1 / RECO3 FAMILY MEMBER-RELATED"/>
    <property type="match status" value="1"/>
</dbReference>
<evidence type="ECO:0000256" key="4">
    <source>
        <dbReference type="ARBA" id="ARBA00022552"/>
    </source>
</evidence>
<comment type="subcellular location">
    <subcellularLocation>
        <location evidence="1">Nucleus</location>
    </subcellularLocation>
</comment>
<dbReference type="GO" id="GO:0008408">
    <property type="term" value="F:3'-5' exonuclease activity"/>
    <property type="evidence" value="ECO:0007669"/>
    <property type="project" value="InterPro"/>
</dbReference>
<dbReference type="EMBL" id="BSXN01003772">
    <property type="protein sequence ID" value="GME79924.1"/>
    <property type="molecule type" value="Genomic_DNA"/>
</dbReference>
<evidence type="ECO:0000313" key="13">
    <source>
        <dbReference type="EMBL" id="GME79924.1"/>
    </source>
</evidence>
<dbReference type="InterPro" id="IPR036397">
    <property type="entry name" value="RNaseH_sf"/>
</dbReference>
<dbReference type="GO" id="GO:0003676">
    <property type="term" value="F:nucleic acid binding"/>
    <property type="evidence" value="ECO:0007669"/>
    <property type="project" value="InterPro"/>
</dbReference>
<evidence type="ECO:0000313" key="14">
    <source>
        <dbReference type="Proteomes" id="UP001165120"/>
    </source>
</evidence>
<keyword evidence="7" id="KW-0269">Exonuclease</keyword>
<dbReference type="GO" id="GO:0000027">
    <property type="term" value="P:ribosomal large subunit assembly"/>
    <property type="evidence" value="ECO:0007669"/>
    <property type="project" value="TreeGrafter"/>
</dbReference>
<feature type="region of interest" description="Disordered" evidence="10">
    <location>
        <begin position="87"/>
        <end position="109"/>
    </location>
</feature>
<accession>A0A9W6T7T3</accession>
<dbReference type="SUPFAM" id="SSF53098">
    <property type="entry name" value="Ribonuclease H-like"/>
    <property type="match status" value="1"/>
</dbReference>
<evidence type="ECO:0000256" key="11">
    <source>
        <dbReference type="SAM" id="Phobius"/>
    </source>
</evidence>
<evidence type="ECO:0000256" key="1">
    <source>
        <dbReference type="ARBA" id="ARBA00004123"/>
    </source>
</evidence>
<protein>
    <recommendedName>
        <fullName evidence="3">RNA exonuclease 4</fullName>
    </recommendedName>
</protein>
<keyword evidence="11" id="KW-1133">Transmembrane helix</keyword>
<dbReference type="InterPro" id="IPR013520">
    <property type="entry name" value="Ribonucl_H"/>
</dbReference>
<evidence type="ECO:0000256" key="5">
    <source>
        <dbReference type="ARBA" id="ARBA00022722"/>
    </source>
</evidence>
<dbReference type="Gene3D" id="3.30.420.10">
    <property type="entry name" value="Ribonuclease H-like superfamily/Ribonuclease H"/>
    <property type="match status" value="1"/>
</dbReference>
<dbReference type="InterPro" id="IPR012337">
    <property type="entry name" value="RNaseH-like_sf"/>
</dbReference>
<keyword evidence="11" id="KW-0812">Transmembrane</keyword>
<dbReference type="InterPro" id="IPR037431">
    <property type="entry name" value="REX4_DEDDh_dom"/>
</dbReference>
<evidence type="ECO:0000256" key="6">
    <source>
        <dbReference type="ARBA" id="ARBA00022801"/>
    </source>
</evidence>
<evidence type="ECO:0000256" key="3">
    <source>
        <dbReference type="ARBA" id="ARBA00016937"/>
    </source>
</evidence>
<dbReference type="PANTHER" id="PTHR12801:SF45">
    <property type="entry name" value="RNA EXONUCLEASE 4"/>
    <property type="match status" value="1"/>
</dbReference>
<keyword evidence="14" id="KW-1185">Reference proteome</keyword>
<keyword evidence="8" id="KW-0539">Nucleus</keyword>
<evidence type="ECO:0000256" key="8">
    <source>
        <dbReference type="ARBA" id="ARBA00023242"/>
    </source>
</evidence>
<reference evidence="13" key="1">
    <citation type="submission" date="2023-04" db="EMBL/GenBank/DDBJ databases">
        <title>Candida boidinii NBRC 10035.</title>
        <authorList>
            <person name="Ichikawa N."/>
            <person name="Sato H."/>
            <person name="Tonouchi N."/>
        </authorList>
    </citation>
    <scope>NUCLEOTIDE SEQUENCE</scope>
    <source>
        <strain evidence="13">NBRC 10035</strain>
    </source>
</reference>
<evidence type="ECO:0000256" key="10">
    <source>
        <dbReference type="SAM" id="MobiDB-lite"/>
    </source>
</evidence>
<gene>
    <name evidence="13" type="ORF">Cboi02_000625800</name>
</gene>
<evidence type="ECO:0000256" key="2">
    <source>
        <dbReference type="ARBA" id="ARBA00010489"/>
    </source>
</evidence>
<dbReference type="Proteomes" id="UP001165120">
    <property type="component" value="Unassembled WGS sequence"/>
</dbReference>
<keyword evidence="11" id="KW-0472">Membrane</keyword>
<evidence type="ECO:0000256" key="7">
    <source>
        <dbReference type="ARBA" id="ARBA00022839"/>
    </source>
</evidence>
<comment type="caution">
    <text evidence="13">The sequence shown here is derived from an EMBL/GenBank/DDBJ whole genome shotgun (WGS) entry which is preliminary data.</text>
</comment>
<dbReference type="AlphaFoldDB" id="A0A9W6T7T3"/>
<keyword evidence="6" id="KW-0378">Hydrolase</keyword>
<dbReference type="Pfam" id="PF00929">
    <property type="entry name" value="RNase_T"/>
    <property type="match status" value="1"/>
</dbReference>
<dbReference type="GO" id="GO:0006364">
    <property type="term" value="P:rRNA processing"/>
    <property type="evidence" value="ECO:0007669"/>
    <property type="project" value="UniProtKB-KW"/>
</dbReference>
<organism evidence="13 14">
    <name type="scientific">Candida boidinii</name>
    <name type="common">Yeast</name>
    <dbReference type="NCBI Taxonomy" id="5477"/>
    <lineage>
        <taxon>Eukaryota</taxon>
        <taxon>Fungi</taxon>
        <taxon>Dikarya</taxon>
        <taxon>Ascomycota</taxon>
        <taxon>Saccharomycotina</taxon>
        <taxon>Pichiomycetes</taxon>
        <taxon>Pichiales</taxon>
        <taxon>Pichiaceae</taxon>
        <taxon>Ogataea</taxon>
        <taxon>Ogataea/Candida clade</taxon>
    </lineage>
</organism>
<dbReference type="InterPro" id="IPR047021">
    <property type="entry name" value="REXO1/3/4-like"/>
</dbReference>
<sequence length="307" mass="34894">MLAIVLVLIVYLLGLLVIVELLYIKKHGKGFGIMSGLSSNWASLQKKQKPSKFTRYKKIDTTTRNPKSTVKNVRVMSKAVAASLKLEDEQNQQQQQQQQQPQHQQMDGVKYELPSDTDTKFSNRQLEIGKYVAIDCEFVGVGPEGVASSLARVSIVNFHGKTIFDSFVRPTEKVTDWRTWVSGVTPNDMKDAITFKEAQNKTSEILKNRILVGHAVDHDLDALMLSHPKSMIRDTARHTPYRQKYAKGKTPSLKNLTKEILGIDIQTGEHSSVEDAKATMMIFRNDKKTFEQIATKRFRRANHNHRQ</sequence>
<feature type="transmembrane region" description="Helical" evidence="11">
    <location>
        <begin position="6"/>
        <end position="24"/>
    </location>
</feature>
<proteinExistence type="inferred from homology"/>
<evidence type="ECO:0000259" key="12">
    <source>
        <dbReference type="SMART" id="SM00479"/>
    </source>
</evidence>
<feature type="domain" description="Exonuclease" evidence="12">
    <location>
        <begin position="130"/>
        <end position="292"/>
    </location>
</feature>
<dbReference type="CDD" id="cd06144">
    <property type="entry name" value="REX4_like"/>
    <property type="match status" value="1"/>
</dbReference>
<comment type="function">
    <text evidence="9">Exoribonuclease involved in ribosome biosynthesis. Involved in the processing of ITS1, the internal transcribed spacer localized between the 18S and 5.8S rRNAs.</text>
</comment>
<dbReference type="SMART" id="SM00479">
    <property type="entry name" value="EXOIII"/>
    <property type="match status" value="1"/>
</dbReference>
<dbReference type="GO" id="GO:0005634">
    <property type="term" value="C:nucleus"/>
    <property type="evidence" value="ECO:0007669"/>
    <property type="project" value="UniProtKB-SubCell"/>
</dbReference>
<keyword evidence="5" id="KW-0540">Nuclease</keyword>
<name>A0A9W6T7T3_CANBO</name>
<evidence type="ECO:0000256" key="9">
    <source>
        <dbReference type="ARBA" id="ARBA00025599"/>
    </source>
</evidence>
<dbReference type="FunFam" id="3.30.420.10:FF:000007">
    <property type="entry name" value="Interferon-stimulated exonuclease gene 20"/>
    <property type="match status" value="1"/>
</dbReference>
<comment type="similarity">
    <text evidence="2">Belongs to the REXO4 family.</text>
</comment>
<keyword evidence="4" id="KW-0698">rRNA processing</keyword>
<feature type="compositionally biased region" description="Low complexity" evidence="10">
    <location>
        <begin position="91"/>
        <end position="105"/>
    </location>
</feature>